<evidence type="ECO:0000313" key="3">
    <source>
        <dbReference type="EMBL" id="RZB68021.1"/>
    </source>
</evidence>
<dbReference type="AlphaFoldDB" id="A0A0B2SPZ5"/>
<protein>
    <submittedName>
        <fullName evidence="2">Uncharacterized protein</fullName>
    </submittedName>
</protein>
<evidence type="ECO:0000313" key="2">
    <source>
        <dbReference type="EMBL" id="KHN46297.1"/>
    </source>
</evidence>
<feature type="compositionally biased region" description="Low complexity" evidence="1">
    <location>
        <begin position="185"/>
        <end position="197"/>
    </location>
</feature>
<accession>A0A0B2SPZ5</accession>
<evidence type="ECO:0000313" key="4">
    <source>
        <dbReference type="Proteomes" id="UP000289340"/>
    </source>
</evidence>
<reference evidence="3 4" key="2">
    <citation type="submission" date="2018-09" db="EMBL/GenBank/DDBJ databases">
        <title>A high-quality reference genome of wild soybean provides a powerful tool to mine soybean genomes.</title>
        <authorList>
            <person name="Xie M."/>
            <person name="Chung C.Y.L."/>
            <person name="Li M.-W."/>
            <person name="Wong F.-L."/>
            <person name="Chan T.-F."/>
            <person name="Lam H.-M."/>
        </authorList>
    </citation>
    <scope>NUCLEOTIDE SEQUENCE [LARGE SCALE GENOMIC DNA]</scope>
    <source>
        <strain evidence="4">cv. W05</strain>
        <tissue evidence="3">Hypocotyl of etiolated seedlings</tissue>
    </source>
</reference>
<feature type="region of interest" description="Disordered" evidence="1">
    <location>
        <begin position="63"/>
        <end position="201"/>
    </location>
</feature>
<feature type="compositionally biased region" description="Basic and acidic residues" evidence="1">
    <location>
        <begin position="127"/>
        <end position="137"/>
    </location>
</feature>
<evidence type="ECO:0000256" key="1">
    <source>
        <dbReference type="SAM" id="MobiDB-lite"/>
    </source>
</evidence>
<reference evidence="2" key="1">
    <citation type="submission" date="2014-07" db="EMBL/GenBank/DDBJ databases">
        <title>Identification of a novel salt tolerance gene in wild soybean by whole-genome sequencing.</title>
        <authorList>
            <person name="Lam H.-M."/>
            <person name="Qi X."/>
            <person name="Li M.-W."/>
            <person name="Liu X."/>
            <person name="Xie M."/>
            <person name="Ni M."/>
            <person name="Xu X."/>
        </authorList>
    </citation>
    <scope>NUCLEOTIDE SEQUENCE [LARGE SCALE GENOMIC DNA]</scope>
    <source>
        <tissue evidence="2">Root</tissue>
    </source>
</reference>
<dbReference type="PANTHER" id="PTHR33095:SF105">
    <property type="entry name" value="DUF1645 FAMILY PROTEIN"/>
    <property type="match status" value="1"/>
</dbReference>
<dbReference type="PANTHER" id="PTHR33095">
    <property type="entry name" value="OS07G0619500 PROTEIN"/>
    <property type="match status" value="1"/>
</dbReference>
<gene>
    <name evidence="3" type="ORF">D0Y65_038023</name>
    <name evidence="2" type="ORF">glysoja_045308</name>
</gene>
<feature type="compositionally biased region" description="Low complexity" evidence="1">
    <location>
        <begin position="138"/>
        <end position="151"/>
    </location>
</feature>
<dbReference type="EMBL" id="QZWG01000014">
    <property type="protein sequence ID" value="RZB68021.1"/>
    <property type="molecule type" value="Genomic_DNA"/>
</dbReference>
<dbReference type="Gramene" id="XM_028345496.1">
    <property type="protein sequence ID" value="XP_028201297.1"/>
    <property type="gene ID" value="LOC114385422"/>
</dbReference>
<feature type="compositionally biased region" description="Basic and acidic residues" evidence="1">
    <location>
        <begin position="95"/>
        <end position="112"/>
    </location>
</feature>
<name>A0A0B2SPZ5_GLYSO</name>
<organism evidence="2">
    <name type="scientific">Glycine soja</name>
    <name type="common">Wild soybean</name>
    <dbReference type="NCBI Taxonomy" id="3848"/>
    <lineage>
        <taxon>Eukaryota</taxon>
        <taxon>Viridiplantae</taxon>
        <taxon>Streptophyta</taxon>
        <taxon>Embryophyta</taxon>
        <taxon>Tracheophyta</taxon>
        <taxon>Spermatophyta</taxon>
        <taxon>Magnoliopsida</taxon>
        <taxon>eudicotyledons</taxon>
        <taxon>Gunneridae</taxon>
        <taxon>Pentapetalae</taxon>
        <taxon>rosids</taxon>
        <taxon>fabids</taxon>
        <taxon>Fabales</taxon>
        <taxon>Fabaceae</taxon>
        <taxon>Papilionoideae</taxon>
        <taxon>50 kb inversion clade</taxon>
        <taxon>NPAAA clade</taxon>
        <taxon>indigoferoid/millettioid clade</taxon>
        <taxon>Phaseoleae</taxon>
        <taxon>Glycine</taxon>
        <taxon>Glycine subgen. Soja</taxon>
    </lineage>
</organism>
<dbReference type="Pfam" id="PF07816">
    <property type="entry name" value="DUF1645"/>
    <property type="match status" value="1"/>
</dbReference>
<dbReference type="Proteomes" id="UP000053555">
    <property type="component" value="Unassembled WGS sequence"/>
</dbReference>
<feature type="compositionally biased region" description="Basic and acidic residues" evidence="1">
    <location>
        <begin position="165"/>
        <end position="184"/>
    </location>
</feature>
<keyword evidence="4" id="KW-1185">Reference proteome</keyword>
<dbReference type="Proteomes" id="UP000289340">
    <property type="component" value="Chromosome 14"/>
</dbReference>
<feature type="region of interest" description="Disordered" evidence="1">
    <location>
        <begin position="216"/>
        <end position="259"/>
    </location>
</feature>
<dbReference type="InterPro" id="IPR012442">
    <property type="entry name" value="DUF1645_plant"/>
</dbReference>
<feature type="compositionally biased region" description="Polar residues" evidence="1">
    <location>
        <begin position="117"/>
        <end position="126"/>
    </location>
</feature>
<dbReference type="EMBL" id="KN641403">
    <property type="protein sequence ID" value="KHN46297.1"/>
    <property type="molecule type" value="Genomic_DNA"/>
</dbReference>
<sequence>MEVVVQSPSSPNMDTFDFGGNMGSIFQSVPSSPKGFGNYYLSAPASPSRMSELYTEFEYYSSASPSSFEAGNKIDDDDEDENNNDYSFAFYVNRDQSDKSSRSAEELFDGGKIKPLNESSRATSVAEQKRGRERERSSSSTTTTKLSSSNSGVRRVARSLSPYRKSWEVEQQKEQPRIISKEESSASVLSSSTSSSKGSKRWSLKDFLLFRSASEGRGSSKDALKKYYNKKNSNEEVKGSSSFRSSDSSRSRKGTISAHELHYAMKKAESEDMKKRTFLPYKQGILGRLAGFGI</sequence>
<proteinExistence type="predicted"/>